<evidence type="ECO:0000313" key="2">
    <source>
        <dbReference type="Proteomes" id="UP000694941"/>
    </source>
</evidence>
<feature type="non-terminal residue" evidence="3">
    <location>
        <position position="1"/>
    </location>
</feature>
<sequence>NYVFFYFRALHGKHPPKIQVASKYERRIDRRTYGDKRELFDGGLENSYEAELERQWEDKMATFKDRGPPKLPKWDPSTPRNKEVGARRHEEEEDEDIELHMPSIPEPTHAKPADDEEEEEEEEEDEDEEEEEE</sequence>
<name>A0ABM1C2X2_LIMPO</name>
<feature type="region of interest" description="Disordered" evidence="1">
    <location>
        <begin position="60"/>
        <end position="133"/>
    </location>
</feature>
<organism evidence="2 3">
    <name type="scientific">Limulus polyphemus</name>
    <name type="common">Atlantic horseshoe crab</name>
    <dbReference type="NCBI Taxonomy" id="6850"/>
    <lineage>
        <taxon>Eukaryota</taxon>
        <taxon>Metazoa</taxon>
        <taxon>Ecdysozoa</taxon>
        <taxon>Arthropoda</taxon>
        <taxon>Chelicerata</taxon>
        <taxon>Merostomata</taxon>
        <taxon>Xiphosura</taxon>
        <taxon>Limulidae</taxon>
        <taxon>Limulus</taxon>
    </lineage>
</organism>
<protein>
    <submittedName>
        <fullName evidence="3">Troponin T-like</fullName>
    </submittedName>
</protein>
<proteinExistence type="predicted"/>
<dbReference type="RefSeq" id="XP_013793253.2">
    <property type="nucleotide sequence ID" value="XM_013937799.2"/>
</dbReference>
<gene>
    <name evidence="3" type="primary">LOC106477207</name>
</gene>
<accession>A0ABM1C2X2</accession>
<dbReference type="Proteomes" id="UP000694941">
    <property type="component" value="Unplaced"/>
</dbReference>
<feature type="compositionally biased region" description="Acidic residues" evidence="1">
    <location>
        <begin position="114"/>
        <end position="133"/>
    </location>
</feature>
<evidence type="ECO:0000313" key="3">
    <source>
        <dbReference type="RefSeq" id="XP_013793253.2"/>
    </source>
</evidence>
<dbReference type="GeneID" id="106477207"/>
<evidence type="ECO:0000256" key="1">
    <source>
        <dbReference type="SAM" id="MobiDB-lite"/>
    </source>
</evidence>
<feature type="compositionally biased region" description="Basic and acidic residues" evidence="1">
    <location>
        <begin position="80"/>
        <end position="90"/>
    </location>
</feature>
<keyword evidence="2" id="KW-1185">Reference proteome</keyword>
<reference evidence="3" key="1">
    <citation type="submission" date="2025-08" db="UniProtKB">
        <authorList>
            <consortium name="RefSeq"/>
        </authorList>
    </citation>
    <scope>IDENTIFICATION</scope>
    <source>
        <tissue evidence="3">Muscle</tissue>
    </source>
</reference>